<dbReference type="GO" id="GO:0046933">
    <property type="term" value="F:proton-transporting ATP synthase activity, rotational mechanism"/>
    <property type="evidence" value="ECO:0007669"/>
    <property type="project" value="UniProtKB-UniRule"/>
</dbReference>
<dbReference type="PANTHER" id="PTHR11910">
    <property type="entry name" value="ATP SYNTHASE DELTA CHAIN"/>
    <property type="match status" value="1"/>
</dbReference>
<sequence length="177" mass="20203">MRPEVRIARRYAKALAEVLPDEKLEKVLKEVEALLQFFDEKALKYFKSPVVPVEKKRVLLEQVLLKVEVTDELKKILLLMARRNRLGLLKDFKEEFESFVNSRLGIVKAEITSASELDQETLDKIAKKIEELFGKRAEIVVKLDPSIIGGFIVKVADKVLDASIKTQLENLKKAIAD</sequence>
<accession>A0A420W788</accession>
<keyword evidence="7" id="KW-1003">Cell membrane</keyword>
<comment type="caution">
    <text evidence="8">The sequence shown here is derived from an EMBL/GenBank/DDBJ whole genome shotgun (WGS) entry which is preliminary data.</text>
</comment>
<evidence type="ECO:0000256" key="6">
    <source>
        <dbReference type="ARBA" id="ARBA00023310"/>
    </source>
</evidence>
<name>A0A420W788_9BACT</name>
<comment type="subcellular location">
    <subcellularLocation>
        <location evidence="7">Cell membrane</location>
        <topology evidence="7">Peripheral membrane protein</topology>
    </subcellularLocation>
    <subcellularLocation>
        <location evidence="1">Membrane</location>
    </subcellularLocation>
</comment>
<evidence type="ECO:0000256" key="3">
    <source>
        <dbReference type="ARBA" id="ARBA00022781"/>
    </source>
</evidence>
<keyword evidence="2 7" id="KW-0813">Transport</keyword>
<dbReference type="PRINTS" id="PR00125">
    <property type="entry name" value="ATPASEDELTA"/>
</dbReference>
<comment type="function">
    <text evidence="7">This protein is part of the stalk that links CF(0) to CF(1). It either transmits conformational changes from CF(0) to CF(1) or is implicated in proton conduction.</text>
</comment>
<evidence type="ECO:0000256" key="1">
    <source>
        <dbReference type="ARBA" id="ARBA00004370"/>
    </source>
</evidence>
<evidence type="ECO:0000313" key="9">
    <source>
        <dbReference type="Proteomes" id="UP000280881"/>
    </source>
</evidence>
<dbReference type="AlphaFoldDB" id="A0A420W788"/>
<dbReference type="RefSeq" id="WP_121169317.1">
    <property type="nucleotide sequence ID" value="NZ_RBIE01000001.1"/>
</dbReference>
<dbReference type="OrthoDB" id="9802471at2"/>
<comment type="similarity">
    <text evidence="7">Belongs to the ATPase delta chain family.</text>
</comment>
<dbReference type="GO" id="GO:0005886">
    <property type="term" value="C:plasma membrane"/>
    <property type="evidence" value="ECO:0007669"/>
    <property type="project" value="UniProtKB-SubCell"/>
</dbReference>
<dbReference type="Gene3D" id="1.10.520.20">
    <property type="entry name" value="N-terminal domain of the delta subunit of the F1F0-ATP synthase"/>
    <property type="match status" value="1"/>
</dbReference>
<keyword evidence="4 7" id="KW-0406">Ion transport</keyword>
<comment type="function">
    <text evidence="7">F(1)F(0) ATP synthase produces ATP from ADP in the presence of a proton or sodium gradient. F-type ATPases consist of two structural domains, F(1) containing the extramembraneous catalytic core and F(0) containing the membrane proton channel, linked together by a central stalk and a peripheral stalk. During catalysis, ATP synthesis in the catalytic domain of F(1) is coupled via a rotary mechanism of the central stalk subunits to proton translocation.</text>
</comment>
<evidence type="ECO:0000256" key="4">
    <source>
        <dbReference type="ARBA" id="ARBA00023065"/>
    </source>
</evidence>
<evidence type="ECO:0000256" key="2">
    <source>
        <dbReference type="ARBA" id="ARBA00022448"/>
    </source>
</evidence>
<dbReference type="InterPro" id="IPR026015">
    <property type="entry name" value="ATP_synth_OSCP/delta_N_sf"/>
</dbReference>
<dbReference type="NCBIfam" id="TIGR01145">
    <property type="entry name" value="ATP_synt_delta"/>
    <property type="match status" value="1"/>
</dbReference>
<evidence type="ECO:0000256" key="5">
    <source>
        <dbReference type="ARBA" id="ARBA00023136"/>
    </source>
</evidence>
<dbReference type="EMBL" id="RBIE01000001">
    <property type="protein sequence ID" value="RKQ63158.1"/>
    <property type="molecule type" value="Genomic_DNA"/>
</dbReference>
<dbReference type="GO" id="GO:0045259">
    <property type="term" value="C:proton-transporting ATP synthase complex"/>
    <property type="evidence" value="ECO:0007669"/>
    <property type="project" value="UniProtKB-KW"/>
</dbReference>
<keyword evidence="6 7" id="KW-0066">ATP synthesis</keyword>
<gene>
    <name evidence="7" type="primary">atpH</name>
    <name evidence="8" type="ORF">C7457_0020</name>
</gene>
<protein>
    <recommendedName>
        <fullName evidence="7">ATP synthase subunit delta</fullName>
    </recommendedName>
    <alternativeName>
        <fullName evidence="7">ATP synthase F(1) sector subunit delta</fullName>
    </alternativeName>
    <alternativeName>
        <fullName evidence="7">F-type ATPase subunit delta</fullName>
        <shortName evidence="7">F-ATPase subunit delta</shortName>
    </alternativeName>
</protein>
<dbReference type="HAMAP" id="MF_01416">
    <property type="entry name" value="ATP_synth_delta_bact"/>
    <property type="match status" value="1"/>
</dbReference>
<dbReference type="Pfam" id="PF00213">
    <property type="entry name" value="OSCP"/>
    <property type="match status" value="1"/>
</dbReference>
<evidence type="ECO:0000313" key="8">
    <source>
        <dbReference type="EMBL" id="RKQ63158.1"/>
    </source>
</evidence>
<keyword evidence="5 7" id="KW-0472">Membrane</keyword>
<evidence type="ECO:0000256" key="7">
    <source>
        <dbReference type="HAMAP-Rule" id="MF_01416"/>
    </source>
</evidence>
<proteinExistence type="inferred from homology"/>
<dbReference type="SUPFAM" id="SSF160527">
    <property type="entry name" value="V-type ATPase subunit E-like"/>
    <property type="match status" value="1"/>
</dbReference>
<keyword evidence="7" id="KW-0139">CF(1)</keyword>
<reference evidence="8 9" key="1">
    <citation type="submission" date="2018-10" db="EMBL/GenBank/DDBJ databases">
        <title>Genomic Encyclopedia of Type Strains, Phase IV (KMG-IV): sequencing the most valuable type-strain genomes for metagenomic binning, comparative biology and taxonomic classification.</title>
        <authorList>
            <person name="Goeker M."/>
        </authorList>
    </citation>
    <scope>NUCLEOTIDE SEQUENCE [LARGE SCALE GENOMIC DNA]</scope>
    <source>
        <strain evidence="8 9">DSM 15521</strain>
    </source>
</reference>
<dbReference type="Proteomes" id="UP000280881">
    <property type="component" value="Unassembled WGS sequence"/>
</dbReference>
<dbReference type="InterPro" id="IPR000711">
    <property type="entry name" value="ATPase_OSCP/dsu"/>
</dbReference>
<dbReference type="SUPFAM" id="SSF47928">
    <property type="entry name" value="N-terminal domain of the delta subunit of the F1F0-ATP synthase"/>
    <property type="match status" value="1"/>
</dbReference>
<organism evidence="8 9">
    <name type="scientific">Thermovibrio guaymasensis</name>
    <dbReference type="NCBI Taxonomy" id="240167"/>
    <lineage>
        <taxon>Bacteria</taxon>
        <taxon>Pseudomonadati</taxon>
        <taxon>Aquificota</taxon>
        <taxon>Aquificia</taxon>
        <taxon>Desulfurobacteriales</taxon>
        <taxon>Desulfurobacteriaceae</taxon>
        <taxon>Thermovibrio</taxon>
    </lineage>
</organism>
<keyword evidence="3 7" id="KW-0375">Hydrogen ion transport</keyword>
<keyword evidence="9" id="KW-1185">Reference proteome</keyword>